<dbReference type="SUPFAM" id="SSF51735">
    <property type="entry name" value="NAD(P)-binding Rossmann-fold domains"/>
    <property type="match status" value="1"/>
</dbReference>
<evidence type="ECO:0000256" key="4">
    <source>
        <dbReference type="ARBA" id="ARBA00023002"/>
    </source>
</evidence>
<protein>
    <recommendedName>
        <fullName evidence="5">alcohol dehydrogenase (NADP(+))</fullName>
        <ecNumber evidence="5">1.1.1.2</ecNumber>
    </recommendedName>
</protein>
<dbReference type="InterPro" id="IPR047109">
    <property type="entry name" value="CAD-like"/>
</dbReference>
<evidence type="ECO:0000313" key="10">
    <source>
        <dbReference type="Proteomes" id="UP000246018"/>
    </source>
</evidence>
<dbReference type="FunFam" id="3.40.50.720:FF:000022">
    <property type="entry name" value="Cinnamyl alcohol dehydrogenase"/>
    <property type="match status" value="1"/>
</dbReference>
<dbReference type="Gene3D" id="3.90.180.10">
    <property type="entry name" value="Medium-chain alcohol dehydrogenases, catalytic domain"/>
    <property type="match status" value="1"/>
</dbReference>
<dbReference type="PROSITE" id="PS00059">
    <property type="entry name" value="ADH_ZINC"/>
    <property type="match status" value="1"/>
</dbReference>
<feature type="domain" description="Enoyl reductase (ER)" evidence="8">
    <location>
        <begin position="12"/>
        <end position="340"/>
    </location>
</feature>
<keyword evidence="10" id="KW-1185">Reference proteome</keyword>
<evidence type="ECO:0000256" key="2">
    <source>
        <dbReference type="ARBA" id="ARBA00022723"/>
    </source>
</evidence>
<reference evidence="9 10" key="1">
    <citation type="submission" date="2018-04" db="EMBL/GenBank/DDBJ databases">
        <title>Genome of Nocardioides gansuensis WSJ-1.</title>
        <authorList>
            <person name="Wu S."/>
            <person name="Wang G."/>
        </authorList>
    </citation>
    <scope>NUCLEOTIDE SEQUENCE [LARGE SCALE GENOMIC DNA]</scope>
    <source>
        <strain evidence="9 10">WSJ-1</strain>
    </source>
</reference>
<evidence type="ECO:0000256" key="7">
    <source>
        <dbReference type="RuleBase" id="RU361277"/>
    </source>
</evidence>
<comment type="similarity">
    <text evidence="7">Belongs to the zinc-containing alcohol dehydrogenase family.</text>
</comment>
<dbReference type="EMBL" id="QDGZ01000005">
    <property type="protein sequence ID" value="PVG82251.1"/>
    <property type="molecule type" value="Genomic_DNA"/>
</dbReference>
<dbReference type="InterPro" id="IPR011032">
    <property type="entry name" value="GroES-like_sf"/>
</dbReference>
<dbReference type="EC" id="1.1.1.2" evidence="5"/>
<dbReference type="SUPFAM" id="SSF50129">
    <property type="entry name" value="GroES-like"/>
    <property type="match status" value="1"/>
</dbReference>
<dbReference type="Gene3D" id="3.40.50.720">
    <property type="entry name" value="NAD(P)-binding Rossmann-like Domain"/>
    <property type="match status" value="1"/>
</dbReference>
<dbReference type="InterPro" id="IPR020843">
    <property type="entry name" value="ER"/>
</dbReference>
<dbReference type="GO" id="GO:0008270">
    <property type="term" value="F:zinc ion binding"/>
    <property type="evidence" value="ECO:0007669"/>
    <property type="project" value="InterPro"/>
</dbReference>
<evidence type="ECO:0000256" key="5">
    <source>
        <dbReference type="ARBA" id="ARBA00024074"/>
    </source>
</evidence>
<accession>A0A2T8F943</accession>
<proteinExistence type="inferred from homology"/>
<evidence type="ECO:0000256" key="6">
    <source>
        <dbReference type="ARBA" id="ARBA00048262"/>
    </source>
</evidence>
<comment type="caution">
    <text evidence="9">The sequence shown here is derived from an EMBL/GenBank/DDBJ whole genome shotgun (WGS) entry which is preliminary data.</text>
</comment>
<comment type="catalytic activity">
    <reaction evidence="6">
        <text>a primary alcohol + NADP(+) = an aldehyde + NADPH + H(+)</text>
        <dbReference type="Rhea" id="RHEA:15937"/>
        <dbReference type="ChEBI" id="CHEBI:15378"/>
        <dbReference type="ChEBI" id="CHEBI:15734"/>
        <dbReference type="ChEBI" id="CHEBI:17478"/>
        <dbReference type="ChEBI" id="CHEBI:57783"/>
        <dbReference type="ChEBI" id="CHEBI:58349"/>
        <dbReference type="EC" id="1.1.1.2"/>
    </reaction>
</comment>
<dbReference type="InterPro" id="IPR002328">
    <property type="entry name" value="ADH_Zn_CS"/>
</dbReference>
<evidence type="ECO:0000313" key="9">
    <source>
        <dbReference type="EMBL" id="PVG82251.1"/>
    </source>
</evidence>
<dbReference type="OrthoDB" id="3567264at2"/>
<dbReference type="InterPro" id="IPR013149">
    <property type="entry name" value="ADH-like_C"/>
</dbReference>
<dbReference type="AlphaFoldDB" id="A0A2T8F943"/>
<dbReference type="Pfam" id="PF08240">
    <property type="entry name" value="ADH_N"/>
    <property type="match status" value="1"/>
</dbReference>
<dbReference type="InterPro" id="IPR013154">
    <property type="entry name" value="ADH-like_N"/>
</dbReference>
<dbReference type="RefSeq" id="WP_116572555.1">
    <property type="nucleotide sequence ID" value="NZ_QDGZ01000005.1"/>
</dbReference>
<dbReference type="SMART" id="SM00829">
    <property type="entry name" value="PKS_ER"/>
    <property type="match status" value="1"/>
</dbReference>
<dbReference type="Proteomes" id="UP000246018">
    <property type="component" value="Unassembled WGS sequence"/>
</dbReference>
<keyword evidence="2 7" id="KW-0479">Metal-binding</keyword>
<dbReference type="Pfam" id="PF00107">
    <property type="entry name" value="ADH_zinc_N"/>
    <property type="match status" value="1"/>
</dbReference>
<evidence type="ECO:0000256" key="3">
    <source>
        <dbReference type="ARBA" id="ARBA00022833"/>
    </source>
</evidence>
<sequence>MHVNAYAAPASGQPLAPITIERRDVGPHDVLIEIEYAGICHSDIHTVNGDWGPQPFPVVPGHEIVGTVTEVGPDVTRHQVGDRVGVGCMVNSCGECANCRNGDEQYCLDGMVPTYAGTDRDGTTTQGGYSSHVVVDADYVLSVPDGIDSAAAAPLLCAGITTYAPLRRWGAGPGKKVAIVGLGGLGHLAVKIAHALGAEVTVLSQSLKKQEDGLRLGAEEYYATSDPATFEQLAGRFDLIVNTVSASIELDAYLGLLAVDGTLVNVGAPAEPLSVHVMSLIGARRSFAGSMIGGIALTQEMLDFCADHGIGAEIEIIAADQVNEAYERVLASDVRYRFVIDTGTLG</sequence>
<evidence type="ECO:0000259" key="8">
    <source>
        <dbReference type="SMART" id="SM00829"/>
    </source>
</evidence>
<keyword evidence="3 7" id="KW-0862">Zinc</keyword>
<dbReference type="CDD" id="cd05283">
    <property type="entry name" value="CAD1"/>
    <property type="match status" value="1"/>
</dbReference>
<gene>
    <name evidence="9" type="ORF">DDE18_12190</name>
</gene>
<evidence type="ECO:0000256" key="1">
    <source>
        <dbReference type="ARBA" id="ARBA00001947"/>
    </source>
</evidence>
<dbReference type="InterPro" id="IPR036291">
    <property type="entry name" value="NAD(P)-bd_dom_sf"/>
</dbReference>
<name>A0A2T8F943_9ACTN</name>
<comment type="cofactor">
    <cofactor evidence="1 7">
        <name>Zn(2+)</name>
        <dbReference type="ChEBI" id="CHEBI:29105"/>
    </cofactor>
</comment>
<keyword evidence="4" id="KW-0560">Oxidoreductase</keyword>
<dbReference type="GO" id="GO:0008106">
    <property type="term" value="F:alcohol dehydrogenase (NADP+) activity"/>
    <property type="evidence" value="ECO:0007669"/>
    <property type="project" value="UniProtKB-EC"/>
</dbReference>
<dbReference type="PANTHER" id="PTHR42683">
    <property type="entry name" value="ALDEHYDE REDUCTASE"/>
    <property type="match status" value="1"/>
</dbReference>
<organism evidence="9 10">
    <name type="scientific">Nocardioides gansuensis</name>
    <dbReference type="NCBI Taxonomy" id="2138300"/>
    <lineage>
        <taxon>Bacteria</taxon>
        <taxon>Bacillati</taxon>
        <taxon>Actinomycetota</taxon>
        <taxon>Actinomycetes</taxon>
        <taxon>Propionibacteriales</taxon>
        <taxon>Nocardioidaceae</taxon>
        <taxon>Nocardioides</taxon>
    </lineage>
</organism>